<accession>A0A1S3KF61</accession>
<evidence type="ECO:0000259" key="2">
    <source>
        <dbReference type="PROSITE" id="PS01179"/>
    </source>
</evidence>
<dbReference type="Pfam" id="PF00640">
    <property type="entry name" value="PID"/>
    <property type="match status" value="1"/>
</dbReference>
<feature type="compositionally biased region" description="Basic and acidic residues" evidence="1">
    <location>
        <begin position="47"/>
        <end position="64"/>
    </location>
</feature>
<evidence type="ECO:0000313" key="3">
    <source>
        <dbReference type="Proteomes" id="UP000085678"/>
    </source>
</evidence>
<sequence length="390" mass="42838">MEDTVSQGSLDSATGEEYVVVNADPKLKIPGNGCIDDLEEKLSEVLKDDNMSGSKEKEGIKNDDLTTSGDTITDESPDSTRGEGEIEMSKVEADDKGTELPSVGEVDIPRNIPTTEERKTIGDSTFFSCAVNRPRGATNMRDSEASNFGDPCELITKSQTGVMNTAGCEESWRLRSASLPNTPDLPEGQYTFFSNVTYLGSASINAPRSEAEINRNMEILNEHSQLSIPITLAVPSNSEGLVRLLEPSTNSEIATFKVHRILFCARGAVETNERKCFAFTCSHGDSADAVLFQCHVFRCEIQDAVGKILYCFATSFRKIPRHSFSAGSLSSITEDSNFHFDVFMEVKEEDGKGNFSACPKDKNAFKLRVNLEKKISVTMQQTSNKELKIE</sequence>
<dbReference type="GeneID" id="106181441"/>
<proteinExistence type="predicted"/>
<reference evidence="4" key="1">
    <citation type="submission" date="2025-08" db="UniProtKB">
        <authorList>
            <consortium name="RefSeq"/>
        </authorList>
    </citation>
    <scope>IDENTIFICATION</scope>
    <source>
        <tissue evidence="4">Gonads</tissue>
    </source>
</reference>
<dbReference type="RefSeq" id="XP_013421273.2">
    <property type="nucleotide sequence ID" value="XM_013565819.2"/>
</dbReference>
<feature type="non-terminal residue" evidence="4">
    <location>
        <position position="390"/>
    </location>
</feature>
<dbReference type="KEGG" id="lak:106181441"/>
<feature type="compositionally biased region" description="Basic and acidic residues" evidence="1">
    <location>
        <begin position="78"/>
        <end position="98"/>
    </location>
</feature>
<dbReference type="OrthoDB" id="295078at2759"/>
<dbReference type="Gene3D" id="2.30.29.30">
    <property type="entry name" value="Pleckstrin-homology domain (PH domain)/Phosphotyrosine-binding domain (PTB)"/>
    <property type="match status" value="1"/>
</dbReference>
<dbReference type="SMART" id="SM00462">
    <property type="entry name" value="PTB"/>
    <property type="match status" value="1"/>
</dbReference>
<dbReference type="InParanoid" id="A0A1S3KF61"/>
<dbReference type="STRING" id="7574.A0A1S3KF61"/>
<protein>
    <submittedName>
        <fullName evidence="4">Rab GTPase-activating protein 1-like</fullName>
    </submittedName>
</protein>
<dbReference type="PROSITE" id="PS01179">
    <property type="entry name" value="PID"/>
    <property type="match status" value="1"/>
</dbReference>
<organism evidence="3 4">
    <name type="scientific">Lingula anatina</name>
    <name type="common">Brachiopod</name>
    <name type="synonym">Lingula unguis</name>
    <dbReference type="NCBI Taxonomy" id="7574"/>
    <lineage>
        <taxon>Eukaryota</taxon>
        <taxon>Metazoa</taxon>
        <taxon>Spiralia</taxon>
        <taxon>Lophotrochozoa</taxon>
        <taxon>Brachiopoda</taxon>
        <taxon>Linguliformea</taxon>
        <taxon>Lingulata</taxon>
        <taxon>Lingulida</taxon>
        <taxon>Linguloidea</taxon>
        <taxon>Lingulidae</taxon>
        <taxon>Lingula</taxon>
    </lineage>
</organism>
<dbReference type="CDD" id="cd01211">
    <property type="entry name" value="PTB_Rab6GAP"/>
    <property type="match status" value="1"/>
</dbReference>
<dbReference type="InterPro" id="IPR006020">
    <property type="entry name" value="PTB/PI_dom"/>
</dbReference>
<dbReference type="Proteomes" id="UP000085678">
    <property type="component" value="Unplaced"/>
</dbReference>
<dbReference type="SUPFAM" id="SSF50729">
    <property type="entry name" value="PH domain-like"/>
    <property type="match status" value="1"/>
</dbReference>
<gene>
    <name evidence="4" type="primary">LOC106181441</name>
</gene>
<feature type="domain" description="PID" evidence="2">
    <location>
        <begin position="196"/>
        <end position="300"/>
    </location>
</feature>
<dbReference type="AlphaFoldDB" id="A0A1S3KF61"/>
<feature type="region of interest" description="Disordered" evidence="1">
    <location>
        <begin position="47"/>
        <end position="108"/>
    </location>
</feature>
<name>A0A1S3KF61_LINAN</name>
<keyword evidence="3" id="KW-1185">Reference proteome</keyword>
<evidence type="ECO:0000256" key="1">
    <source>
        <dbReference type="SAM" id="MobiDB-lite"/>
    </source>
</evidence>
<evidence type="ECO:0000313" key="4">
    <source>
        <dbReference type="RefSeq" id="XP_013421273.2"/>
    </source>
</evidence>
<dbReference type="InterPro" id="IPR011993">
    <property type="entry name" value="PH-like_dom_sf"/>
</dbReference>